<sequence length="461" mass="53592">MKRKNLINHMFLINSIMLFLSFCMIYISLNYVAKNYVHDMTKNAMKSNFTILDSINAHKNIPDNPTKNQDSVFVWAYYTIYDDKQEIKYANEPQKKESLQILDYLKQHHLKPNRRKGLFIPIKKKTYYVMRKDYDGVFEDGLVTKTGTKQDRTYHVINFADITYTQNLINQINFYLIVSLVLMFIIMLFIMGKTFLGIRESIQSVQTFISNLWRDQKPTNTTDKHIVFSDFDPLLKESQEMTKRIRQAEASQLTFFQNASHELRTPLMSIQGYTEGMKEGIIQEELAYTIILQESQKMKQLVDDIMLLSRLDGSSHPKKEKILMDNLVSNYVSYFKPIAHQKGLELTYNHTNQVFAIEGNEELLQKAITNIVSNALRYAKRNINITLKANQVIIENDGPAISSKDLPHIFERFYKGKEGQTGIGLAMVKEIMHQHKGDILVNSQANKTQFILVFDCHTFAT</sequence>
<dbReference type="CDD" id="cd00075">
    <property type="entry name" value="HATPase"/>
    <property type="match status" value="1"/>
</dbReference>
<dbReference type="SMART" id="SM00387">
    <property type="entry name" value="HATPase_c"/>
    <property type="match status" value="1"/>
</dbReference>
<evidence type="ECO:0000256" key="6">
    <source>
        <dbReference type="ARBA" id="ARBA00022777"/>
    </source>
</evidence>
<feature type="transmembrane region" description="Helical" evidence="8">
    <location>
        <begin position="172"/>
        <end position="191"/>
    </location>
</feature>
<dbReference type="PRINTS" id="PR00344">
    <property type="entry name" value="BCTRLSENSOR"/>
</dbReference>
<comment type="subcellular location">
    <subcellularLocation>
        <location evidence="2">Membrane</location>
    </subcellularLocation>
</comment>
<comment type="catalytic activity">
    <reaction evidence="1">
        <text>ATP + protein L-histidine = ADP + protein N-phospho-L-histidine.</text>
        <dbReference type="EC" id="2.7.13.3"/>
    </reaction>
</comment>
<dbReference type="AlphaFoldDB" id="A0A4U9XH01"/>
<keyword evidence="8" id="KW-0812">Transmembrane</keyword>
<evidence type="ECO:0000256" key="1">
    <source>
        <dbReference type="ARBA" id="ARBA00000085"/>
    </source>
</evidence>
<name>A0A4U9XH01_9STRE</name>
<gene>
    <name evidence="10" type="primary">cusS</name>
    <name evidence="10" type="ORF">NCTC5386_00224</name>
</gene>
<dbReference type="InterPro" id="IPR003661">
    <property type="entry name" value="HisK_dim/P_dom"/>
</dbReference>
<dbReference type="InterPro" id="IPR036890">
    <property type="entry name" value="HATPase_C_sf"/>
</dbReference>
<keyword evidence="5 10" id="KW-0808">Transferase</keyword>
<dbReference type="InterPro" id="IPR003594">
    <property type="entry name" value="HATPase_dom"/>
</dbReference>
<evidence type="ECO:0000256" key="4">
    <source>
        <dbReference type="ARBA" id="ARBA00022553"/>
    </source>
</evidence>
<dbReference type="PROSITE" id="PS50109">
    <property type="entry name" value="HIS_KIN"/>
    <property type="match status" value="1"/>
</dbReference>
<dbReference type="SUPFAM" id="SSF47384">
    <property type="entry name" value="Homodimeric domain of signal transducing histidine kinase"/>
    <property type="match status" value="1"/>
</dbReference>
<dbReference type="Pfam" id="PF00512">
    <property type="entry name" value="HisKA"/>
    <property type="match status" value="1"/>
</dbReference>
<dbReference type="SUPFAM" id="SSF55874">
    <property type="entry name" value="ATPase domain of HSP90 chaperone/DNA topoisomerase II/histidine kinase"/>
    <property type="match status" value="1"/>
</dbReference>
<protein>
    <recommendedName>
        <fullName evidence="3">histidine kinase</fullName>
        <ecNumber evidence="3">2.7.13.3</ecNumber>
    </recommendedName>
</protein>
<reference evidence="10 11" key="1">
    <citation type="submission" date="2019-05" db="EMBL/GenBank/DDBJ databases">
        <authorList>
            <consortium name="Pathogen Informatics"/>
        </authorList>
    </citation>
    <scope>NUCLEOTIDE SEQUENCE [LARGE SCALE GENOMIC DNA]</scope>
    <source>
        <strain evidence="10 11">NCTC5386</strain>
    </source>
</reference>
<evidence type="ECO:0000256" key="8">
    <source>
        <dbReference type="SAM" id="Phobius"/>
    </source>
</evidence>
<keyword evidence="4" id="KW-0597">Phosphoprotein</keyword>
<keyword evidence="6 10" id="KW-0418">Kinase</keyword>
<dbReference type="InterPro" id="IPR036097">
    <property type="entry name" value="HisK_dim/P_sf"/>
</dbReference>
<dbReference type="InterPro" id="IPR050351">
    <property type="entry name" value="BphY/WalK/GraS-like"/>
</dbReference>
<keyword evidence="7" id="KW-0902">Two-component regulatory system</keyword>
<feature type="transmembrane region" description="Helical" evidence="8">
    <location>
        <begin position="12"/>
        <end position="33"/>
    </location>
</feature>
<dbReference type="RefSeq" id="WP_077322974.1">
    <property type="nucleotide sequence ID" value="NZ_CABEHT010000001.1"/>
</dbReference>
<evidence type="ECO:0000256" key="7">
    <source>
        <dbReference type="ARBA" id="ARBA00023012"/>
    </source>
</evidence>
<organism evidence="10 11">
    <name type="scientific">Streptococcus pseudoporcinus</name>
    <dbReference type="NCBI Taxonomy" id="361101"/>
    <lineage>
        <taxon>Bacteria</taxon>
        <taxon>Bacillati</taxon>
        <taxon>Bacillota</taxon>
        <taxon>Bacilli</taxon>
        <taxon>Lactobacillales</taxon>
        <taxon>Streptococcaceae</taxon>
        <taxon>Streptococcus</taxon>
    </lineage>
</organism>
<evidence type="ECO:0000259" key="9">
    <source>
        <dbReference type="PROSITE" id="PS50109"/>
    </source>
</evidence>
<dbReference type="FunFam" id="1.10.287.130:FF:000001">
    <property type="entry name" value="Two-component sensor histidine kinase"/>
    <property type="match status" value="1"/>
</dbReference>
<dbReference type="Proteomes" id="UP000394068">
    <property type="component" value="Unassembled WGS sequence"/>
</dbReference>
<dbReference type="Pfam" id="PF02518">
    <property type="entry name" value="HATPase_c"/>
    <property type="match status" value="1"/>
</dbReference>
<dbReference type="PANTHER" id="PTHR45453:SF1">
    <property type="entry name" value="PHOSPHATE REGULON SENSOR PROTEIN PHOR"/>
    <property type="match status" value="1"/>
</dbReference>
<dbReference type="CDD" id="cd00082">
    <property type="entry name" value="HisKA"/>
    <property type="match status" value="1"/>
</dbReference>
<dbReference type="GO" id="GO:0000155">
    <property type="term" value="F:phosphorelay sensor kinase activity"/>
    <property type="evidence" value="ECO:0007669"/>
    <property type="project" value="InterPro"/>
</dbReference>
<dbReference type="Gene3D" id="1.10.287.130">
    <property type="match status" value="1"/>
</dbReference>
<keyword evidence="8" id="KW-1133">Transmembrane helix</keyword>
<dbReference type="InterPro" id="IPR005467">
    <property type="entry name" value="His_kinase_dom"/>
</dbReference>
<evidence type="ECO:0000256" key="2">
    <source>
        <dbReference type="ARBA" id="ARBA00004370"/>
    </source>
</evidence>
<evidence type="ECO:0000256" key="3">
    <source>
        <dbReference type="ARBA" id="ARBA00012438"/>
    </source>
</evidence>
<feature type="domain" description="Histidine kinase" evidence="9">
    <location>
        <begin position="258"/>
        <end position="458"/>
    </location>
</feature>
<dbReference type="SMART" id="SM00388">
    <property type="entry name" value="HisKA"/>
    <property type="match status" value="1"/>
</dbReference>
<dbReference type="GO" id="GO:0004721">
    <property type="term" value="F:phosphoprotein phosphatase activity"/>
    <property type="evidence" value="ECO:0007669"/>
    <property type="project" value="TreeGrafter"/>
</dbReference>
<dbReference type="Gene3D" id="3.30.565.10">
    <property type="entry name" value="Histidine kinase-like ATPase, C-terminal domain"/>
    <property type="match status" value="1"/>
</dbReference>
<evidence type="ECO:0000313" key="11">
    <source>
        <dbReference type="Proteomes" id="UP000394068"/>
    </source>
</evidence>
<dbReference type="EMBL" id="CABEHT010000001">
    <property type="protein sequence ID" value="VTS12414.1"/>
    <property type="molecule type" value="Genomic_DNA"/>
</dbReference>
<proteinExistence type="predicted"/>
<evidence type="ECO:0000256" key="5">
    <source>
        <dbReference type="ARBA" id="ARBA00022679"/>
    </source>
</evidence>
<dbReference type="GO" id="GO:0016036">
    <property type="term" value="P:cellular response to phosphate starvation"/>
    <property type="evidence" value="ECO:0007669"/>
    <property type="project" value="TreeGrafter"/>
</dbReference>
<dbReference type="EC" id="2.7.13.3" evidence="3"/>
<keyword evidence="8" id="KW-0472">Membrane</keyword>
<dbReference type="InterPro" id="IPR004358">
    <property type="entry name" value="Sig_transdc_His_kin-like_C"/>
</dbReference>
<evidence type="ECO:0000313" key="10">
    <source>
        <dbReference type="EMBL" id="VTS12414.1"/>
    </source>
</evidence>
<accession>A0A4U9XH01</accession>
<dbReference type="GO" id="GO:0005886">
    <property type="term" value="C:plasma membrane"/>
    <property type="evidence" value="ECO:0007669"/>
    <property type="project" value="TreeGrafter"/>
</dbReference>
<dbReference type="PANTHER" id="PTHR45453">
    <property type="entry name" value="PHOSPHATE REGULON SENSOR PROTEIN PHOR"/>
    <property type="match status" value="1"/>
</dbReference>